<evidence type="ECO:0000313" key="3">
    <source>
        <dbReference type="Proteomes" id="UP000648801"/>
    </source>
</evidence>
<evidence type="ECO:0008006" key="4">
    <source>
        <dbReference type="Google" id="ProtNLM"/>
    </source>
</evidence>
<protein>
    <recommendedName>
        <fullName evidence="4">Helix-turn-helix domain-containing protein</fullName>
    </recommendedName>
</protein>
<comment type="caution">
    <text evidence="2">The sequence shown here is derived from an EMBL/GenBank/DDBJ whole genome shotgun (WGS) entry which is preliminary data.</text>
</comment>
<gene>
    <name evidence="2" type="ORF">GCM10011507_35090</name>
</gene>
<sequence length="331" mass="37236">MSTRVMGMVFDGGPEDLGQHSVLLALADNADDAGVAWPGDELLARKSRLSVRQLIRVRAALEAEGWFTVARRRRVVRDGEQRYGNLYQLNLAKLRAAAETARKTREEECEKRARAPKKRRDIVSRASVNYAAKIEACGNPHDTMSPRTSTEQNDMTSEQIDVTSASKRHDMPPSEVLSNEEDIFRNRHLTIIEPNTTPIVPASGDAGVRVSPAARKAAALLWQAHRVLRELNISDQRKQDRLVVAIGDALEMHCDRAKCTPEVAGDLAVTMVRRFISERSLMRHGWGWTRFFAEGFWAKPELWPYDRNALREISRGREASIGIYRQDPLGG</sequence>
<organism evidence="2 3">
    <name type="scientific">Edaphobacter acidisoli</name>
    <dbReference type="NCBI Taxonomy" id="2040573"/>
    <lineage>
        <taxon>Bacteria</taxon>
        <taxon>Pseudomonadati</taxon>
        <taxon>Acidobacteriota</taxon>
        <taxon>Terriglobia</taxon>
        <taxon>Terriglobales</taxon>
        <taxon>Acidobacteriaceae</taxon>
        <taxon>Edaphobacter</taxon>
    </lineage>
</organism>
<accession>A0A916WAA9</accession>
<name>A0A916WAA9_9BACT</name>
<keyword evidence="3" id="KW-1185">Reference proteome</keyword>
<dbReference type="RefSeq" id="WP_188760849.1">
    <property type="nucleotide sequence ID" value="NZ_BMJB01000006.1"/>
</dbReference>
<reference evidence="2" key="1">
    <citation type="journal article" date="2014" name="Int. J. Syst. Evol. Microbiol.">
        <title>Complete genome sequence of Corynebacterium casei LMG S-19264T (=DSM 44701T), isolated from a smear-ripened cheese.</title>
        <authorList>
            <consortium name="US DOE Joint Genome Institute (JGI-PGF)"/>
            <person name="Walter F."/>
            <person name="Albersmeier A."/>
            <person name="Kalinowski J."/>
            <person name="Ruckert C."/>
        </authorList>
    </citation>
    <scope>NUCLEOTIDE SEQUENCE</scope>
    <source>
        <strain evidence="2">CGMCC 1.15447</strain>
    </source>
</reference>
<dbReference type="EMBL" id="BMJB01000006">
    <property type="protein sequence ID" value="GGA80847.1"/>
    <property type="molecule type" value="Genomic_DNA"/>
</dbReference>
<evidence type="ECO:0000256" key="1">
    <source>
        <dbReference type="SAM" id="MobiDB-lite"/>
    </source>
</evidence>
<dbReference type="AlphaFoldDB" id="A0A916WAA9"/>
<reference evidence="2" key="2">
    <citation type="submission" date="2020-09" db="EMBL/GenBank/DDBJ databases">
        <authorList>
            <person name="Sun Q."/>
            <person name="Zhou Y."/>
        </authorList>
    </citation>
    <scope>NUCLEOTIDE SEQUENCE</scope>
    <source>
        <strain evidence="2">CGMCC 1.15447</strain>
    </source>
</reference>
<feature type="region of interest" description="Disordered" evidence="1">
    <location>
        <begin position="137"/>
        <end position="176"/>
    </location>
</feature>
<proteinExistence type="predicted"/>
<dbReference type="Proteomes" id="UP000648801">
    <property type="component" value="Unassembled WGS sequence"/>
</dbReference>
<feature type="compositionally biased region" description="Polar residues" evidence="1">
    <location>
        <begin position="145"/>
        <end position="165"/>
    </location>
</feature>
<evidence type="ECO:0000313" key="2">
    <source>
        <dbReference type="EMBL" id="GGA80847.1"/>
    </source>
</evidence>